<dbReference type="Pfam" id="PF13469">
    <property type="entry name" value="Sulfotransfer_3"/>
    <property type="match status" value="1"/>
</dbReference>
<protein>
    <submittedName>
        <fullName evidence="1">Sulfotransferase</fullName>
    </submittedName>
</protein>
<organism evidence="1 2">
    <name type="scientific">Cognatiluteimonas sedimenti</name>
    <dbReference type="NCBI Taxonomy" id="2927791"/>
    <lineage>
        <taxon>Bacteria</taxon>
        <taxon>Pseudomonadati</taxon>
        <taxon>Pseudomonadota</taxon>
        <taxon>Gammaproteobacteria</taxon>
        <taxon>Lysobacterales</taxon>
        <taxon>Lysobacteraceae</taxon>
        <taxon>Cognatiluteimonas</taxon>
    </lineage>
</organism>
<dbReference type="InterPro" id="IPR027417">
    <property type="entry name" value="P-loop_NTPase"/>
</dbReference>
<evidence type="ECO:0000313" key="1">
    <source>
        <dbReference type="EMBL" id="MCJ0826700.1"/>
    </source>
</evidence>
<comment type="caution">
    <text evidence="1">The sequence shown here is derived from an EMBL/GenBank/DDBJ whole genome shotgun (WGS) entry which is preliminary data.</text>
</comment>
<evidence type="ECO:0000313" key="2">
    <source>
        <dbReference type="Proteomes" id="UP001165423"/>
    </source>
</evidence>
<dbReference type="RefSeq" id="WP_243322465.1">
    <property type="nucleotide sequence ID" value="NZ_JALGCL010000005.1"/>
</dbReference>
<dbReference type="Gene3D" id="3.40.50.300">
    <property type="entry name" value="P-loop containing nucleotide triphosphate hydrolases"/>
    <property type="match status" value="1"/>
</dbReference>
<dbReference type="EMBL" id="JALGCL010000005">
    <property type="protein sequence ID" value="MCJ0826700.1"/>
    <property type="molecule type" value="Genomic_DNA"/>
</dbReference>
<reference evidence="1 2" key="1">
    <citation type="submission" date="2022-03" db="EMBL/GenBank/DDBJ databases">
        <title>Luteimonas soily sp. nov., a novel bacterium isolated from the soil.</title>
        <authorList>
            <person name="Zhang X."/>
        </authorList>
    </citation>
    <scope>NUCLEOTIDE SEQUENCE [LARGE SCALE GENOMIC DNA]</scope>
    <source>
        <strain evidence="1 2">50</strain>
    </source>
</reference>
<keyword evidence="2" id="KW-1185">Reference proteome</keyword>
<sequence length="307" mass="34911">MKDIRPIFIIGAPRSGTSVTTWALGQHPNIQPMPETAWIASMAVGAYLSHGKGSERGRFSHLSNVEFPLPSFMARIGEAVDAVVQDAFAERCLRFYGDAVRNPGWRLPANRQDAPMQIKRAASDPKQRWIDGTPLNSFYTWALAEMFPQAVFIHNLRRPHEVATSLESFDKVGAAPQALEQGLETWIAHTENAWYAERGLGSRRVFRLRFNRIAEEPEQLFREVSDFLGEEFSPDCLLPLRNKVNSSQVEDKRGKNLELLRENVVFRRAQEVYDIVDRQPGSDAADELSLQVVRQRFLDHCHDRALI</sequence>
<proteinExistence type="predicted"/>
<dbReference type="Proteomes" id="UP001165423">
    <property type="component" value="Unassembled WGS sequence"/>
</dbReference>
<gene>
    <name evidence="1" type="ORF">MQC88_12180</name>
</gene>
<dbReference type="SUPFAM" id="SSF52540">
    <property type="entry name" value="P-loop containing nucleoside triphosphate hydrolases"/>
    <property type="match status" value="1"/>
</dbReference>
<accession>A0ABT0A6X0</accession>
<name>A0ABT0A6X0_9GAMM</name>